<dbReference type="Gene3D" id="3.20.20.80">
    <property type="entry name" value="Glycosidases"/>
    <property type="match status" value="1"/>
</dbReference>
<dbReference type="PROSITE" id="PS50022">
    <property type="entry name" value="FA58C_3"/>
    <property type="match status" value="1"/>
</dbReference>
<dbReference type="InterPro" id="IPR000421">
    <property type="entry name" value="FA58C"/>
</dbReference>
<dbReference type="SUPFAM" id="SSF51445">
    <property type="entry name" value="(Trans)glycosidases"/>
    <property type="match status" value="1"/>
</dbReference>
<feature type="domain" description="CBM6" evidence="3">
    <location>
        <begin position="583"/>
        <end position="706"/>
    </location>
</feature>
<sequence length="706" mass="75764">MPAALVALVAIVVAMLGLGAHPARADLTNPRQDFLRASTSGLFLHWGMLTSPGYTSCTAWESAITSGGWSADYWVSEAQKLRASYLVLATFHSKLGYGRAWPSSIPGTCSTKRDFLGELITAAHAKGLRVILYMTNDAQWHDLNGHEWMDSAAFSAYAGHTVDLDTQDGFGEYSYDNFLDVMKSHPALDGFWIDNDNQYWLDHDLYEQIYQLHPNMTLSNNNEDTPIMDMISNEQKTGMTPAYDMPQAYYTAQPRLTEADYKLPSTGNWWYDGSNSTVDYALNLGRYIANAGNSVKSLMAETAMVNGKFPSNQANFNNFMDTYLPPIWSSISGDEGGGYMYGGMPGGNFGNGAYGYTTVNKSDANLQYVHVVTKPTSGNSVKLRDSGYVVSSVTNLRTGAAVSFSQGSGYLTISGVSGWDQYDTVFKVMMSGRTGIETGVTATATASASGHAAANLVDGSYLNYWDSNDTTPVSITLDQKSAKKAAYLAINQREDTITQTATSSARINAYKILTSNDNSTWTTVKSGNLPNVRGVQFIDIGATARYVRLEVDSTYASSKQLRVDELWLGTGYAGGGTTPPPETTYQAEASGNTLSGAAVVATCSACSGGAKVRFIGNNSSNYDIVNNVNVSAAGSHQLTIAYEVDGTRTFDLSVNGGATVAVPCTGTDFNSPATTTVTVTLNAGNNTIKFFNNSAYAPDLDAISVS</sequence>
<keyword evidence="1" id="KW-0732">Signal</keyword>
<feature type="chain" id="PRO_5035269727" evidence="1">
    <location>
        <begin position="26"/>
        <end position="706"/>
    </location>
</feature>
<evidence type="ECO:0000256" key="1">
    <source>
        <dbReference type="SAM" id="SignalP"/>
    </source>
</evidence>
<name>A0A8J3QRR1_9ACTN</name>
<dbReference type="Gene3D" id="2.60.120.260">
    <property type="entry name" value="Galactose-binding domain-like"/>
    <property type="match status" value="2"/>
</dbReference>
<dbReference type="InterPro" id="IPR017853">
    <property type="entry name" value="GH"/>
</dbReference>
<dbReference type="PROSITE" id="PS51175">
    <property type="entry name" value="CBM6"/>
    <property type="match status" value="1"/>
</dbReference>
<dbReference type="Pfam" id="PF00754">
    <property type="entry name" value="F5_F8_type_C"/>
    <property type="match status" value="1"/>
</dbReference>
<proteinExistence type="predicted"/>
<evidence type="ECO:0000259" key="2">
    <source>
        <dbReference type="PROSITE" id="PS50022"/>
    </source>
</evidence>
<dbReference type="InterPro" id="IPR008979">
    <property type="entry name" value="Galactose-bd-like_sf"/>
</dbReference>
<comment type="caution">
    <text evidence="4">The sequence shown here is derived from an EMBL/GenBank/DDBJ whole genome shotgun (WGS) entry which is preliminary data.</text>
</comment>
<dbReference type="GO" id="GO:0030246">
    <property type="term" value="F:carbohydrate binding"/>
    <property type="evidence" value="ECO:0007669"/>
    <property type="project" value="InterPro"/>
</dbReference>
<reference evidence="4" key="1">
    <citation type="submission" date="2021-01" db="EMBL/GenBank/DDBJ databases">
        <title>Whole genome shotgun sequence of Rugosimonospora africana NBRC 104875.</title>
        <authorList>
            <person name="Komaki H."/>
            <person name="Tamura T."/>
        </authorList>
    </citation>
    <scope>NUCLEOTIDE SEQUENCE</scope>
    <source>
        <strain evidence="4">NBRC 104875</strain>
    </source>
</reference>
<dbReference type="Pfam" id="PF16990">
    <property type="entry name" value="CBM_35"/>
    <property type="match status" value="1"/>
</dbReference>
<organism evidence="4 5">
    <name type="scientific">Rugosimonospora africana</name>
    <dbReference type="NCBI Taxonomy" id="556532"/>
    <lineage>
        <taxon>Bacteria</taxon>
        <taxon>Bacillati</taxon>
        <taxon>Actinomycetota</taxon>
        <taxon>Actinomycetes</taxon>
        <taxon>Micromonosporales</taxon>
        <taxon>Micromonosporaceae</taxon>
        <taxon>Rugosimonospora</taxon>
    </lineage>
</organism>
<dbReference type="EMBL" id="BONZ01000023">
    <property type="protein sequence ID" value="GIH14333.1"/>
    <property type="molecule type" value="Genomic_DNA"/>
</dbReference>
<protein>
    <submittedName>
        <fullName evidence="4">Alpha-L-fucosidase</fullName>
    </submittedName>
</protein>
<evidence type="ECO:0000313" key="5">
    <source>
        <dbReference type="Proteomes" id="UP000642748"/>
    </source>
</evidence>
<evidence type="ECO:0000313" key="4">
    <source>
        <dbReference type="EMBL" id="GIH14333.1"/>
    </source>
</evidence>
<dbReference type="RefSeq" id="WP_203918006.1">
    <property type="nucleotide sequence ID" value="NZ_BONZ01000023.1"/>
</dbReference>
<dbReference type="AlphaFoldDB" id="A0A8J3QRR1"/>
<dbReference type="Proteomes" id="UP000642748">
    <property type="component" value="Unassembled WGS sequence"/>
</dbReference>
<dbReference type="InterPro" id="IPR005084">
    <property type="entry name" value="CBM6"/>
</dbReference>
<dbReference type="CDD" id="cd04081">
    <property type="entry name" value="CBM35_galactosidase-like"/>
    <property type="match status" value="1"/>
</dbReference>
<feature type="domain" description="F5/8 type C" evidence="2">
    <location>
        <begin position="422"/>
        <end position="568"/>
    </location>
</feature>
<dbReference type="SUPFAM" id="SSF49785">
    <property type="entry name" value="Galactose-binding domain-like"/>
    <property type="match status" value="2"/>
</dbReference>
<evidence type="ECO:0000259" key="3">
    <source>
        <dbReference type="PROSITE" id="PS51175"/>
    </source>
</evidence>
<feature type="signal peptide" evidence="1">
    <location>
        <begin position="1"/>
        <end position="25"/>
    </location>
</feature>
<keyword evidence="5" id="KW-1185">Reference proteome</keyword>
<accession>A0A8J3QRR1</accession>
<gene>
    <name evidence="4" type="ORF">Raf01_25050</name>
</gene>